<keyword evidence="2" id="KW-0238">DNA-binding</keyword>
<dbReference type="STRING" id="117157.SAMN04489717_0839"/>
<dbReference type="RefSeq" id="WP_092650702.1">
    <property type="nucleotide sequence ID" value="NZ_LT629732.1"/>
</dbReference>
<dbReference type="AlphaFoldDB" id="A0A1H1MKM1"/>
<dbReference type="SUPFAM" id="SSF46785">
    <property type="entry name" value="Winged helix' DNA-binding domain"/>
    <property type="match status" value="1"/>
</dbReference>
<organism evidence="2 3">
    <name type="scientific">Actinopolymorpha singaporensis</name>
    <dbReference type="NCBI Taxonomy" id="117157"/>
    <lineage>
        <taxon>Bacteria</taxon>
        <taxon>Bacillati</taxon>
        <taxon>Actinomycetota</taxon>
        <taxon>Actinomycetes</taxon>
        <taxon>Propionibacteriales</taxon>
        <taxon>Actinopolymorphaceae</taxon>
        <taxon>Actinopolymorpha</taxon>
    </lineage>
</organism>
<dbReference type="GO" id="GO:0006950">
    <property type="term" value="P:response to stress"/>
    <property type="evidence" value="ECO:0007669"/>
    <property type="project" value="TreeGrafter"/>
</dbReference>
<dbReference type="OrthoDB" id="3778086at2"/>
<dbReference type="PANTHER" id="PTHR33164:SF43">
    <property type="entry name" value="HTH-TYPE TRANSCRIPTIONAL REPRESSOR YETL"/>
    <property type="match status" value="1"/>
</dbReference>
<dbReference type="GO" id="GO:0003677">
    <property type="term" value="F:DNA binding"/>
    <property type="evidence" value="ECO:0007669"/>
    <property type="project" value="UniProtKB-KW"/>
</dbReference>
<protein>
    <submittedName>
        <fullName evidence="2">DNA-binding transcriptional regulator, MarR family</fullName>
    </submittedName>
</protein>
<dbReference type="InterPro" id="IPR039422">
    <property type="entry name" value="MarR/SlyA-like"/>
</dbReference>
<dbReference type="Pfam" id="PF12802">
    <property type="entry name" value="MarR_2"/>
    <property type="match status" value="1"/>
</dbReference>
<dbReference type="Proteomes" id="UP000198983">
    <property type="component" value="Chromosome I"/>
</dbReference>
<gene>
    <name evidence="2" type="ORF">SAMN04489717_0839</name>
</gene>
<reference evidence="2 3" key="1">
    <citation type="submission" date="2016-10" db="EMBL/GenBank/DDBJ databases">
        <authorList>
            <person name="de Groot N.N."/>
        </authorList>
    </citation>
    <scope>NUCLEOTIDE SEQUENCE [LARGE SCALE GENOMIC DNA]</scope>
    <source>
        <strain evidence="2 3">DSM 22024</strain>
    </source>
</reference>
<dbReference type="InterPro" id="IPR000835">
    <property type="entry name" value="HTH_MarR-typ"/>
</dbReference>
<accession>A0A1H1MKM1</accession>
<dbReference type="GO" id="GO:0003700">
    <property type="term" value="F:DNA-binding transcription factor activity"/>
    <property type="evidence" value="ECO:0007669"/>
    <property type="project" value="InterPro"/>
</dbReference>
<name>A0A1H1MKM1_9ACTN</name>
<dbReference type="SMART" id="SM00347">
    <property type="entry name" value="HTH_MARR"/>
    <property type="match status" value="1"/>
</dbReference>
<evidence type="ECO:0000259" key="1">
    <source>
        <dbReference type="PROSITE" id="PS50995"/>
    </source>
</evidence>
<dbReference type="PANTHER" id="PTHR33164">
    <property type="entry name" value="TRANSCRIPTIONAL REGULATOR, MARR FAMILY"/>
    <property type="match status" value="1"/>
</dbReference>
<dbReference type="Gene3D" id="1.10.10.10">
    <property type="entry name" value="Winged helix-like DNA-binding domain superfamily/Winged helix DNA-binding domain"/>
    <property type="match status" value="1"/>
</dbReference>
<evidence type="ECO:0000313" key="2">
    <source>
        <dbReference type="EMBL" id="SDR86499.1"/>
    </source>
</evidence>
<evidence type="ECO:0000313" key="3">
    <source>
        <dbReference type="Proteomes" id="UP000198983"/>
    </source>
</evidence>
<dbReference type="EMBL" id="LT629732">
    <property type="protein sequence ID" value="SDR86499.1"/>
    <property type="molecule type" value="Genomic_DNA"/>
</dbReference>
<feature type="domain" description="HTH marR-type" evidence="1">
    <location>
        <begin position="16"/>
        <end position="148"/>
    </location>
</feature>
<proteinExistence type="predicted"/>
<dbReference type="InterPro" id="IPR036390">
    <property type="entry name" value="WH_DNA-bd_sf"/>
</dbReference>
<dbReference type="InterPro" id="IPR036388">
    <property type="entry name" value="WH-like_DNA-bd_sf"/>
</dbReference>
<keyword evidence="3" id="KW-1185">Reference proteome</keyword>
<sequence length="156" mass="16804">MSERRTGRRRVLEQRGGNVVLDLFVLHQHLGGLLAAALEPTGVTPAQYAVYGQLGQRDQTPSELGRTLGLPLPTLSGYLAAMDRRGDIARTRSDRDGRSHVVALTEAGRARLEDCRPRMRKVVAALNAELGGRDAAEGVRDVLAGLDDAIRAVITA</sequence>
<dbReference type="PROSITE" id="PS50995">
    <property type="entry name" value="HTH_MARR_2"/>
    <property type="match status" value="1"/>
</dbReference>